<dbReference type="NCBIfam" id="NF047719">
    <property type="entry name" value="SCO6745_fam_HTH"/>
    <property type="match status" value="1"/>
</dbReference>
<dbReference type="Pfam" id="PF21863">
    <property type="entry name" value="HTH_67"/>
    <property type="match status" value="1"/>
</dbReference>
<name>A0ABV9E3F9_9ACTN</name>
<evidence type="ECO:0000313" key="1">
    <source>
        <dbReference type="EMBL" id="MFC4564548.1"/>
    </source>
</evidence>
<dbReference type="Proteomes" id="UP001595923">
    <property type="component" value="Unassembled WGS sequence"/>
</dbReference>
<dbReference type="RefSeq" id="WP_378577761.1">
    <property type="nucleotide sequence ID" value="NZ_JBHSFQ010000025.1"/>
</dbReference>
<dbReference type="InterPro" id="IPR054058">
    <property type="entry name" value="HTH_67"/>
</dbReference>
<sequence>MPAPTVSPELARSVWKATEPLHTQIYFAPERLDVYAGIGLEPRVMGYFATRSAPLGAVGPQAVAATFYNFNPELIASVIPRAWGIATPDAVVRARLAAADSSLRALLGAEAIGSAELAEAASLAHTAAEEAARHAHGRPLFAGHSGLDWPQEPHLVLWHAASLLREFRGDGHIAALLAARIGPLEALVTHAATGAYSASGLRASRGWRQDAWDASVAAAVDRGLVAVGADGALSATAEGGRLRAAVEAQTDELALPAFSGLGPDGCERLVSLAEPFARTVRDAGILPGTRKR</sequence>
<organism evidence="1 2">
    <name type="scientific">Nocardiopsis mangrovi</name>
    <dbReference type="NCBI Taxonomy" id="1179818"/>
    <lineage>
        <taxon>Bacteria</taxon>
        <taxon>Bacillati</taxon>
        <taxon>Actinomycetota</taxon>
        <taxon>Actinomycetes</taxon>
        <taxon>Streptosporangiales</taxon>
        <taxon>Nocardiopsidaceae</taxon>
        <taxon>Nocardiopsis</taxon>
    </lineage>
</organism>
<reference evidence="2" key="1">
    <citation type="journal article" date="2019" name="Int. J. Syst. Evol. Microbiol.">
        <title>The Global Catalogue of Microorganisms (GCM) 10K type strain sequencing project: providing services to taxonomists for standard genome sequencing and annotation.</title>
        <authorList>
            <consortium name="The Broad Institute Genomics Platform"/>
            <consortium name="The Broad Institute Genome Sequencing Center for Infectious Disease"/>
            <person name="Wu L."/>
            <person name="Ma J."/>
        </authorList>
    </citation>
    <scope>NUCLEOTIDE SEQUENCE [LARGE SCALE GENOMIC DNA]</scope>
    <source>
        <strain evidence="2">XZYJ18</strain>
    </source>
</reference>
<protein>
    <recommendedName>
        <fullName evidence="3">SalK</fullName>
    </recommendedName>
</protein>
<evidence type="ECO:0008006" key="3">
    <source>
        <dbReference type="Google" id="ProtNLM"/>
    </source>
</evidence>
<proteinExistence type="predicted"/>
<keyword evidence="2" id="KW-1185">Reference proteome</keyword>
<dbReference type="EMBL" id="JBHSFQ010000025">
    <property type="protein sequence ID" value="MFC4564548.1"/>
    <property type="molecule type" value="Genomic_DNA"/>
</dbReference>
<comment type="caution">
    <text evidence="1">The sequence shown here is derived from an EMBL/GenBank/DDBJ whole genome shotgun (WGS) entry which is preliminary data.</text>
</comment>
<gene>
    <name evidence="1" type="ORF">ACFO4E_22045</name>
</gene>
<accession>A0ABV9E3F9</accession>
<evidence type="ECO:0000313" key="2">
    <source>
        <dbReference type="Proteomes" id="UP001595923"/>
    </source>
</evidence>